<name>A0ABP5BIT8_9ACTN</name>
<keyword evidence="1" id="KW-0812">Transmembrane</keyword>
<evidence type="ECO:0000313" key="2">
    <source>
        <dbReference type="EMBL" id="GAA1945936.1"/>
    </source>
</evidence>
<sequence>MVEPLLTHDVFPAVWPGVGLALLVLASAIGPRFGRPGGVVIALLSTLWLLGNKPLEGGVLVVLWPGTGLTAADLAGLAGLAVAARLLACGRL</sequence>
<dbReference type="RefSeq" id="WP_344041316.1">
    <property type="nucleotide sequence ID" value="NZ_BAAAPB010000001.1"/>
</dbReference>
<reference evidence="3" key="1">
    <citation type="journal article" date="2019" name="Int. J. Syst. Evol. Microbiol.">
        <title>The Global Catalogue of Microorganisms (GCM) 10K type strain sequencing project: providing services to taxonomists for standard genome sequencing and annotation.</title>
        <authorList>
            <consortium name="The Broad Institute Genomics Platform"/>
            <consortium name="The Broad Institute Genome Sequencing Center for Infectious Disease"/>
            <person name="Wu L."/>
            <person name="Ma J."/>
        </authorList>
    </citation>
    <scope>NUCLEOTIDE SEQUENCE [LARGE SCALE GENOMIC DNA]</scope>
    <source>
        <strain evidence="3">JCM 15309</strain>
    </source>
</reference>
<feature type="transmembrane region" description="Helical" evidence="1">
    <location>
        <begin position="63"/>
        <end position="88"/>
    </location>
</feature>
<keyword evidence="3" id="KW-1185">Reference proteome</keyword>
<feature type="transmembrane region" description="Helical" evidence="1">
    <location>
        <begin position="6"/>
        <end position="26"/>
    </location>
</feature>
<proteinExistence type="predicted"/>
<protein>
    <submittedName>
        <fullName evidence="2">Uncharacterized protein</fullName>
    </submittedName>
</protein>
<comment type="caution">
    <text evidence="2">The sequence shown here is derived from an EMBL/GenBank/DDBJ whole genome shotgun (WGS) entry which is preliminary data.</text>
</comment>
<dbReference type="EMBL" id="BAAAPB010000001">
    <property type="protein sequence ID" value="GAA1945936.1"/>
    <property type="molecule type" value="Genomic_DNA"/>
</dbReference>
<evidence type="ECO:0000256" key="1">
    <source>
        <dbReference type="SAM" id="Phobius"/>
    </source>
</evidence>
<feature type="transmembrane region" description="Helical" evidence="1">
    <location>
        <begin position="33"/>
        <end position="51"/>
    </location>
</feature>
<evidence type="ECO:0000313" key="3">
    <source>
        <dbReference type="Proteomes" id="UP001500571"/>
    </source>
</evidence>
<keyword evidence="1" id="KW-1133">Transmembrane helix</keyword>
<dbReference type="Proteomes" id="UP001500571">
    <property type="component" value="Unassembled WGS sequence"/>
</dbReference>
<gene>
    <name evidence="2" type="ORF">GCM10009798_01140</name>
</gene>
<organism evidence="2 3">
    <name type="scientific">Nocardioides panacihumi</name>
    <dbReference type="NCBI Taxonomy" id="400774"/>
    <lineage>
        <taxon>Bacteria</taxon>
        <taxon>Bacillati</taxon>
        <taxon>Actinomycetota</taxon>
        <taxon>Actinomycetes</taxon>
        <taxon>Propionibacteriales</taxon>
        <taxon>Nocardioidaceae</taxon>
        <taxon>Nocardioides</taxon>
    </lineage>
</organism>
<keyword evidence="1" id="KW-0472">Membrane</keyword>
<accession>A0ABP5BIT8</accession>